<dbReference type="PANTHER" id="PTHR12922">
    <property type="entry name" value="UBIQUINONE BIOSYNTHESIS PROTEIN"/>
    <property type="match status" value="1"/>
</dbReference>
<dbReference type="InterPro" id="IPR007715">
    <property type="entry name" value="Coq4"/>
</dbReference>
<comment type="caution">
    <text evidence="1">The sequence shown here is derived from an EMBL/GenBank/DDBJ whole genome shotgun (WGS) entry which is preliminary data.</text>
</comment>
<proteinExistence type="predicted"/>
<accession>A0A8S9SY78</accession>
<dbReference type="Pfam" id="PF05019">
    <property type="entry name" value="Coq4"/>
    <property type="match status" value="1"/>
</dbReference>
<reference evidence="1" key="1">
    <citation type="journal article" date="2015" name="Genome Announc.">
        <title>Draft Genome Sequence of Tolypothrix boutellei Strain VB521301.</title>
        <authorList>
            <person name="Chandrababunaidu M.M."/>
            <person name="Singh D."/>
            <person name="Sen D."/>
            <person name="Bhan S."/>
            <person name="Das S."/>
            <person name="Gupta A."/>
            <person name="Adhikary S.P."/>
            <person name="Tripathy S."/>
        </authorList>
    </citation>
    <scope>NUCLEOTIDE SEQUENCE</scope>
    <source>
        <strain evidence="1">VB521301</strain>
    </source>
</reference>
<keyword evidence="2" id="KW-1185">Reference proteome</keyword>
<gene>
    <name evidence="1" type="ORF">DA73_0400001470</name>
</gene>
<protein>
    <recommendedName>
        <fullName evidence="3">Ubiquinone biosynthesis protein</fullName>
    </recommendedName>
</protein>
<dbReference type="EMBL" id="JHEG04000001">
    <property type="protein sequence ID" value="KAF3884302.1"/>
    <property type="molecule type" value="Genomic_DNA"/>
</dbReference>
<reference evidence="1" key="2">
    <citation type="submission" date="2019-11" db="EMBL/GenBank/DDBJ databases">
        <title>Improved Assembly of Tolypothrix boutellei genome.</title>
        <authorList>
            <person name="Sarangi A.N."/>
            <person name="Mukherjee M."/>
            <person name="Ghosh S."/>
            <person name="Singh D."/>
            <person name="Das A."/>
            <person name="Kant S."/>
            <person name="Prusty A."/>
            <person name="Tripathy S."/>
        </authorList>
    </citation>
    <scope>NUCLEOTIDE SEQUENCE</scope>
    <source>
        <strain evidence="1">VB521301</strain>
    </source>
</reference>
<dbReference type="GO" id="GO:0006744">
    <property type="term" value="P:ubiquinone biosynthetic process"/>
    <property type="evidence" value="ECO:0007669"/>
    <property type="project" value="InterPro"/>
</dbReference>
<evidence type="ECO:0008006" key="3">
    <source>
        <dbReference type="Google" id="ProtNLM"/>
    </source>
</evidence>
<dbReference type="RefSeq" id="WP_038082020.1">
    <property type="nucleotide sequence ID" value="NZ_JHEG04000001.1"/>
</dbReference>
<name>A0A8S9SY78_9CYAN</name>
<sequence length="222" mass="25300">MHITDQLEQTWQDRALDSIINIVRAPDGDFESIGELADALGDRQSLQKVVELLCGTPQGEQAFQKRPRLGDINLQKLYSLPTDTLGYAYANHMLKNNLKPLYAGHVENNLQFLGAHLTETHDIWHIITGCNTNILGEIQLEAFYVAQLYFTRFWLALLAKNLVKATIYDIEVSTKYMDAMAKGWLMGKQAKPLFGVEWNLLWEQPLENVRTSFNIILSDTCE</sequence>
<organism evidence="1 2">
    <name type="scientific">Tolypothrix bouteillei VB521301</name>
    <dbReference type="NCBI Taxonomy" id="1479485"/>
    <lineage>
        <taxon>Bacteria</taxon>
        <taxon>Bacillati</taxon>
        <taxon>Cyanobacteriota</taxon>
        <taxon>Cyanophyceae</taxon>
        <taxon>Nostocales</taxon>
        <taxon>Tolypothrichaceae</taxon>
        <taxon>Tolypothrix</taxon>
    </lineage>
</organism>
<dbReference type="Proteomes" id="UP000029738">
    <property type="component" value="Unassembled WGS sequence"/>
</dbReference>
<evidence type="ECO:0000313" key="2">
    <source>
        <dbReference type="Proteomes" id="UP000029738"/>
    </source>
</evidence>
<dbReference type="PANTHER" id="PTHR12922:SF7">
    <property type="entry name" value="UBIQUINONE BIOSYNTHESIS PROTEIN COQ4 HOMOLOG, MITOCHONDRIAL"/>
    <property type="match status" value="1"/>
</dbReference>
<dbReference type="AlphaFoldDB" id="A0A8S9SY78"/>
<evidence type="ECO:0000313" key="1">
    <source>
        <dbReference type="EMBL" id="KAF3884302.1"/>
    </source>
</evidence>